<sequence>MSDSQGIKFSKSNFVPGSSDGWVYLNTDGSVKSVDMFAVAGGLLEDHNGNWIVGFTRYLDNCEVINSELWGILDGLQIALDCGYRKVIIRIDNLEAVNLIHEGVRNGSNFTLVRRILLFLKLLRHWNLKYIPKDKN</sequence>
<gene>
    <name evidence="2" type="ORF">Gogos_015953</name>
</gene>
<dbReference type="PANTHER" id="PTHR47723:SF19">
    <property type="entry name" value="POLYNUCLEOTIDYL TRANSFERASE, RIBONUCLEASE H-LIKE SUPERFAMILY PROTEIN"/>
    <property type="match status" value="1"/>
</dbReference>
<feature type="non-terminal residue" evidence="2">
    <location>
        <position position="136"/>
    </location>
</feature>
<dbReference type="OrthoDB" id="1000834at2759"/>
<dbReference type="SUPFAM" id="SSF53098">
    <property type="entry name" value="Ribonuclease H-like"/>
    <property type="match status" value="1"/>
</dbReference>
<proteinExistence type="predicted"/>
<dbReference type="InterPro" id="IPR036397">
    <property type="entry name" value="RNaseH_sf"/>
</dbReference>
<dbReference type="Pfam" id="PF13456">
    <property type="entry name" value="RVT_3"/>
    <property type="match status" value="1"/>
</dbReference>
<accession>A0A7J9B6B1</accession>
<comment type="caution">
    <text evidence="2">The sequence shown here is derived from an EMBL/GenBank/DDBJ whole genome shotgun (WGS) entry which is preliminary data.</text>
</comment>
<protein>
    <recommendedName>
        <fullName evidence="1">RNase H type-1 domain-containing protein</fullName>
    </recommendedName>
</protein>
<organism evidence="2 3">
    <name type="scientific">Gossypium gossypioides</name>
    <name type="common">Mexican cotton</name>
    <name type="synonym">Selera gossypioides</name>
    <dbReference type="NCBI Taxonomy" id="34282"/>
    <lineage>
        <taxon>Eukaryota</taxon>
        <taxon>Viridiplantae</taxon>
        <taxon>Streptophyta</taxon>
        <taxon>Embryophyta</taxon>
        <taxon>Tracheophyta</taxon>
        <taxon>Spermatophyta</taxon>
        <taxon>Magnoliopsida</taxon>
        <taxon>eudicotyledons</taxon>
        <taxon>Gunneridae</taxon>
        <taxon>Pentapetalae</taxon>
        <taxon>rosids</taxon>
        <taxon>malvids</taxon>
        <taxon>Malvales</taxon>
        <taxon>Malvaceae</taxon>
        <taxon>Malvoideae</taxon>
        <taxon>Gossypium</taxon>
    </lineage>
</organism>
<reference evidence="2 3" key="1">
    <citation type="journal article" date="2019" name="Genome Biol. Evol.">
        <title>Insights into the evolution of the New World diploid cottons (Gossypium, subgenus Houzingenia) based on genome sequencing.</title>
        <authorList>
            <person name="Grover C.E."/>
            <person name="Arick M.A. 2nd"/>
            <person name="Thrash A."/>
            <person name="Conover J.L."/>
            <person name="Sanders W.S."/>
            <person name="Peterson D.G."/>
            <person name="Frelichowski J.E."/>
            <person name="Scheffler J.A."/>
            <person name="Scheffler B.E."/>
            <person name="Wendel J.F."/>
        </authorList>
    </citation>
    <scope>NUCLEOTIDE SEQUENCE [LARGE SCALE GENOMIC DNA]</scope>
    <source>
        <strain evidence="2">5</strain>
        <tissue evidence="2">Leaf</tissue>
    </source>
</reference>
<dbReference type="PANTHER" id="PTHR47723">
    <property type="entry name" value="OS05G0353850 PROTEIN"/>
    <property type="match status" value="1"/>
</dbReference>
<dbReference type="CDD" id="cd06222">
    <property type="entry name" value="RNase_H_like"/>
    <property type="match status" value="1"/>
</dbReference>
<keyword evidence="3" id="KW-1185">Reference proteome</keyword>
<dbReference type="InterPro" id="IPR053151">
    <property type="entry name" value="RNase_H-like"/>
</dbReference>
<dbReference type="EMBL" id="JABEZY010000001">
    <property type="protein sequence ID" value="MBA0731830.1"/>
    <property type="molecule type" value="Genomic_DNA"/>
</dbReference>
<dbReference type="InterPro" id="IPR044730">
    <property type="entry name" value="RNase_H-like_dom_plant"/>
</dbReference>
<dbReference type="Proteomes" id="UP000593579">
    <property type="component" value="Unassembled WGS sequence"/>
</dbReference>
<evidence type="ECO:0000313" key="3">
    <source>
        <dbReference type="Proteomes" id="UP000593579"/>
    </source>
</evidence>
<dbReference type="InterPro" id="IPR002156">
    <property type="entry name" value="RNaseH_domain"/>
</dbReference>
<dbReference type="GO" id="GO:0003676">
    <property type="term" value="F:nucleic acid binding"/>
    <property type="evidence" value="ECO:0007669"/>
    <property type="project" value="InterPro"/>
</dbReference>
<dbReference type="InterPro" id="IPR012337">
    <property type="entry name" value="RNaseH-like_sf"/>
</dbReference>
<dbReference type="Gene3D" id="3.30.420.10">
    <property type="entry name" value="Ribonuclease H-like superfamily/Ribonuclease H"/>
    <property type="match status" value="1"/>
</dbReference>
<feature type="domain" description="RNase H type-1" evidence="1">
    <location>
        <begin position="26"/>
        <end position="136"/>
    </location>
</feature>
<dbReference type="AlphaFoldDB" id="A0A7J9B6B1"/>
<dbReference type="GO" id="GO:0004523">
    <property type="term" value="F:RNA-DNA hybrid ribonuclease activity"/>
    <property type="evidence" value="ECO:0007669"/>
    <property type="project" value="InterPro"/>
</dbReference>
<evidence type="ECO:0000259" key="1">
    <source>
        <dbReference type="Pfam" id="PF13456"/>
    </source>
</evidence>
<evidence type="ECO:0000313" key="2">
    <source>
        <dbReference type="EMBL" id="MBA0731830.1"/>
    </source>
</evidence>
<name>A0A7J9B6B1_GOSGO</name>